<feature type="region of interest" description="Disordered" evidence="1">
    <location>
        <begin position="13"/>
        <end position="37"/>
    </location>
</feature>
<evidence type="ECO:0000313" key="3">
    <source>
        <dbReference type="Proteomes" id="UP000250358"/>
    </source>
</evidence>
<evidence type="ECO:0008006" key="4">
    <source>
        <dbReference type="Google" id="ProtNLM"/>
    </source>
</evidence>
<proteinExistence type="predicted"/>
<dbReference type="Proteomes" id="UP000250358">
    <property type="component" value="Unassembled WGS sequence"/>
</dbReference>
<gene>
    <name evidence="2" type="ORF">NCTC11165_01765</name>
</gene>
<protein>
    <recommendedName>
        <fullName evidence="4">NERD domain-containing protein</fullName>
    </recommendedName>
</protein>
<name>A0A2X1AUW4_BREDI</name>
<evidence type="ECO:0000313" key="2">
    <source>
        <dbReference type="EMBL" id="SPU44362.1"/>
    </source>
</evidence>
<organism evidence="2 3">
    <name type="scientific">Brevundimonas diminuta</name>
    <name type="common">Pseudomonas diminuta</name>
    <dbReference type="NCBI Taxonomy" id="293"/>
    <lineage>
        <taxon>Bacteria</taxon>
        <taxon>Pseudomonadati</taxon>
        <taxon>Pseudomonadota</taxon>
        <taxon>Alphaproteobacteria</taxon>
        <taxon>Caulobacterales</taxon>
        <taxon>Caulobacteraceae</taxon>
        <taxon>Brevundimonas</taxon>
    </lineage>
</organism>
<dbReference type="EMBL" id="UAQM01000011">
    <property type="protein sequence ID" value="SPU44362.1"/>
    <property type="molecule type" value="Genomic_DNA"/>
</dbReference>
<accession>A0A2X1AUW4</accession>
<reference evidence="2 3" key="1">
    <citation type="submission" date="2018-06" db="EMBL/GenBank/DDBJ databases">
        <authorList>
            <consortium name="Pathogen Informatics"/>
            <person name="Doyle S."/>
        </authorList>
    </citation>
    <scope>NUCLEOTIDE SEQUENCE [LARGE SCALE GENOMIC DNA]</scope>
    <source>
        <strain evidence="2 3">NCTC11165</strain>
    </source>
</reference>
<dbReference type="AlphaFoldDB" id="A0A2X1AUW4"/>
<sequence>MWHGGSLSFRVRRRTPDFRKSDGPAIHDPSMTTPSSGDLQAAIRALDPAPLVAELERPDATEDDAQALVTRLVRSSSLVMPRTTASREARRIRFLDSLSDALADRFGADLLKAFERTRSQLAIAESGYRTVLAAFDRTAYAALPLQTRLSALLVRSAATLDQAFAETMAEAARNRVVAPQSISLRDAFGRPIPPDAIVDGVVELTTSTLIMETFKARHLADADGGIRLPALAPPGDDAVFTAGSNEHLALVWRHWRRLEERARFLDGELLRDDDAPLADAPEITTLLQSAVPAKERFYAWAAEHRRNDGLAQDYMATAQNRALVERIGDFDAGMPLVPQAFTSLGEITSTTYLSETLCQPIGQDHEEVDGLRVVEWLRGFSALGVLAERHLNQPDPGALHPRLAVFDRAVLKAALTRNGLTSTKATLFLEAATLRTDSLDLFNAPLIRMQDGRMLAFGPSLIGANPAGILMSVFAERQISFERKGRLFEHRVLSLFADSGLEAVPFKTSLGGDQYEYDALLAWGDYVFLFECKNRSLPGEHAVPVGNFHSEIRKQVRQVERLRQALTPEWLGRAFGRPMEGKSVVPVVLNNLPYARLEPLDGVLFYDFQALRRFFSSAAIRANWSFDAGDGERLTDGMDTVRLWTGKAPTPEDLLAQLKSPLQLTLTRDHTSLQTMTLPLDETTAVASQEHFREEQTVLTLARLAGIPGHVIRARMEKTRKRAAKLRDRKLRQIRL</sequence>
<evidence type="ECO:0000256" key="1">
    <source>
        <dbReference type="SAM" id="MobiDB-lite"/>
    </source>
</evidence>